<organism evidence="2 3">
    <name type="scientific">Candidatus Enterococcus lowellii</name>
    <dbReference type="NCBI Taxonomy" id="2230877"/>
    <lineage>
        <taxon>Bacteria</taxon>
        <taxon>Bacillati</taxon>
        <taxon>Bacillota</taxon>
        <taxon>Bacilli</taxon>
        <taxon>Lactobacillales</taxon>
        <taxon>Enterococcaceae</taxon>
        <taxon>Enterococcus</taxon>
    </lineage>
</organism>
<feature type="transmembrane region" description="Helical" evidence="1">
    <location>
        <begin position="53"/>
        <end position="72"/>
    </location>
</feature>
<gene>
    <name evidence="2" type="ORF">DOK78_000132</name>
</gene>
<reference evidence="2 3" key="1">
    <citation type="submission" date="2021-03" db="EMBL/GenBank/DDBJ databases">
        <authorList>
            <person name="Gilmore M.S."/>
            <person name="Schwartzman J."/>
            <person name="Van Tyne D."/>
            <person name="Martin M."/>
            <person name="Earl A.M."/>
            <person name="Manson A.L."/>
            <person name="Straub T."/>
            <person name="Salamzade R."/>
            <person name="Saavedra J."/>
            <person name="Lebreton F."/>
            <person name="Prichula J."/>
            <person name="Schaufler K."/>
            <person name="Gaca A."/>
            <person name="Sgardioli B."/>
            <person name="Wagenaar J."/>
            <person name="Strong T."/>
        </authorList>
    </citation>
    <scope>NUCLEOTIDE SEQUENCE [LARGE SCALE GENOMIC DNA]</scope>
    <source>
        <strain evidence="2 3">DIV2402</strain>
    </source>
</reference>
<keyword evidence="1" id="KW-1133">Transmembrane helix</keyword>
<keyword evidence="1" id="KW-0472">Membrane</keyword>
<proteinExistence type="predicted"/>
<evidence type="ECO:0000313" key="2">
    <source>
        <dbReference type="EMBL" id="WYJ75557.1"/>
    </source>
</evidence>
<dbReference type="Proteomes" id="UP000664701">
    <property type="component" value="Chromosome"/>
</dbReference>
<protein>
    <submittedName>
        <fullName evidence="2">Uncharacterized protein</fullName>
    </submittedName>
</protein>
<evidence type="ECO:0000313" key="3">
    <source>
        <dbReference type="Proteomes" id="UP000664701"/>
    </source>
</evidence>
<accession>A0ABZ2SI38</accession>
<reference evidence="2 3" key="2">
    <citation type="submission" date="2024-03" db="EMBL/GenBank/DDBJ databases">
        <title>The Genome Sequence of Enterococcus sp. DIV2402.</title>
        <authorList>
            <consortium name="The Broad Institute Genomics Platform"/>
            <consortium name="The Broad Institute Microbial Omics Core"/>
            <consortium name="The Broad Institute Genomic Center for Infectious Diseases"/>
            <person name="Earl A."/>
            <person name="Manson A."/>
            <person name="Gilmore M."/>
            <person name="Schwartman J."/>
            <person name="Shea T."/>
            <person name="Abouelleil A."/>
            <person name="Cao P."/>
            <person name="Chapman S."/>
            <person name="Cusick C."/>
            <person name="Young S."/>
            <person name="Neafsey D."/>
            <person name="Nusbaum C."/>
            <person name="Birren B."/>
        </authorList>
    </citation>
    <scope>NUCLEOTIDE SEQUENCE [LARGE SCALE GENOMIC DNA]</scope>
    <source>
        <strain evidence="2 3">DIV2402</strain>
    </source>
</reference>
<keyword evidence="1" id="KW-0812">Transmembrane</keyword>
<sequence length="79" mass="9228">MQLIILCVLLILGTHIFMKKQVAIFQIAFWKLLLVSCVFLLLVFILSVELNNFYPIIISLVILCTMLQVRFLQLFQRGK</sequence>
<keyword evidence="3" id="KW-1185">Reference proteome</keyword>
<feature type="transmembrane region" description="Helical" evidence="1">
    <location>
        <begin position="28"/>
        <end position="46"/>
    </location>
</feature>
<evidence type="ECO:0000256" key="1">
    <source>
        <dbReference type="SAM" id="Phobius"/>
    </source>
</evidence>
<dbReference type="EMBL" id="CP147251">
    <property type="protein sequence ID" value="WYJ75557.1"/>
    <property type="molecule type" value="Genomic_DNA"/>
</dbReference>
<name>A0ABZ2SI38_9ENTE</name>